<evidence type="ECO:0000313" key="14">
    <source>
        <dbReference type="Proteomes" id="UP000245609"/>
    </source>
</evidence>
<keyword evidence="3 9" id="KW-0639">Primosome</keyword>
<dbReference type="PANTHER" id="PTHR10537:SF3">
    <property type="entry name" value="DNA PRIMASE LARGE SUBUNIT"/>
    <property type="match status" value="1"/>
</dbReference>
<evidence type="ECO:0000256" key="2">
    <source>
        <dbReference type="ARBA" id="ARBA00022485"/>
    </source>
</evidence>
<evidence type="ECO:0000256" key="7">
    <source>
        <dbReference type="ARBA" id="ARBA00023014"/>
    </source>
</evidence>
<organism evidence="13 14">
    <name type="scientific">Smittium megazygosporum</name>
    <dbReference type="NCBI Taxonomy" id="133381"/>
    <lineage>
        <taxon>Eukaryota</taxon>
        <taxon>Fungi</taxon>
        <taxon>Fungi incertae sedis</taxon>
        <taxon>Zoopagomycota</taxon>
        <taxon>Kickxellomycotina</taxon>
        <taxon>Harpellomycetes</taxon>
        <taxon>Harpellales</taxon>
        <taxon>Legeriomycetaceae</taxon>
        <taxon>Smittium</taxon>
    </lineage>
</organism>
<keyword evidence="7 9" id="KW-0411">Iron-sulfur</keyword>
<keyword evidence="4 9" id="KW-0235">DNA replication</keyword>
<dbReference type="InterPro" id="IPR058560">
    <property type="entry name" value="DNA_primase_C"/>
</dbReference>
<dbReference type="Gene3D" id="1.20.930.80">
    <property type="match status" value="1"/>
</dbReference>
<dbReference type="GO" id="GO:0003677">
    <property type="term" value="F:DNA binding"/>
    <property type="evidence" value="ECO:0007669"/>
    <property type="project" value="UniProtKB-UniRule"/>
</dbReference>
<feature type="domain" description="DNA primase large subunit C-terminal" evidence="12">
    <location>
        <begin position="282"/>
        <end position="439"/>
    </location>
</feature>
<dbReference type="GO" id="GO:0051539">
    <property type="term" value="F:4 iron, 4 sulfur cluster binding"/>
    <property type="evidence" value="ECO:0007669"/>
    <property type="project" value="UniProtKB-UniRule"/>
</dbReference>
<evidence type="ECO:0000256" key="4">
    <source>
        <dbReference type="ARBA" id="ARBA00022705"/>
    </source>
</evidence>
<dbReference type="GO" id="GO:0006269">
    <property type="term" value="P:DNA replication, synthesis of primer"/>
    <property type="evidence" value="ECO:0007669"/>
    <property type="project" value="UniProtKB-KW"/>
</dbReference>
<evidence type="ECO:0000256" key="10">
    <source>
        <dbReference type="PIRSR" id="PIRSR009449-1"/>
    </source>
</evidence>
<evidence type="ECO:0000313" key="13">
    <source>
        <dbReference type="EMBL" id="PVV02536.1"/>
    </source>
</evidence>
<dbReference type="EMBL" id="MBFS01000426">
    <property type="protein sequence ID" value="PVV02536.1"/>
    <property type="molecule type" value="Genomic_DNA"/>
</dbReference>
<evidence type="ECO:0000256" key="11">
    <source>
        <dbReference type="SAM" id="MobiDB-lite"/>
    </source>
</evidence>
<evidence type="ECO:0000256" key="6">
    <source>
        <dbReference type="ARBA" id="ARBA00023004"/>
    </source>
</evidence>
<dbReference type="GO" id="GO:0006270">
    <property type="term" value="P:DNA replication initiation"/>
    <property type="evidence" value="ECO:0007669"/>
    <property type="project" value="TreeGrafter"/>
</dbReference>
<keyword evidence="6 9" id="KW-0408">Iron</keyword>
<evidence type="ECO:0000256" key="1">
    <source>
        <dbReference type="ARBA" id="ARBA00010564"/>
    </source>
</evidence>
<proteinExistence type="inferred from homology"/>
<dbReference type="PIRSF" id="PIRSF009449">
    <property type="entry name" value="DNA_primase_large_subunit"/>
    <property type="match status" value="1"/>
</dbReference>
<feature type="binding site" evidence="10">
    <location>
        <position position="383"/>
    </location>
    <ligand>
        <name>[4Fe-4S] cluster</name>
        <dbReference type="ChEBI" id="CHEBI:49883"/>
    </ligand>
</feature>
<feature type="region of interest" description="Disordered" evidence="11">
    <location>
        <begin position="443"/>
        <end position="472"/>
    </location>
</feature>
<keyword evidence="8 9" id="KW-0238">DNA-binding</keyword>
<dbReference type="AlphaFoldDB" id="A0A2T9ZD70"/>
<sequence length="508" mass="57979">MYSQTAIRPKKFLSEKNIASLEDLQASAYPSRLSFYETSPDLEVTIEEFETFALDRLKVLKEVELAYIRGSNVQEIQKRIVDISNKYLPLSGRKQKELQLLLKERKKDYVSHFILRLSFSRTEELRNWLVKQETLLFKARFGEFDREDKEAFLKSTNLGLVQLGAEETAAFLSKYESFCKDDYYYKVPFEKALDLVGKRKVVLEKGTAYVPSIELVSLIAEDFKSRLDQEMIICARSLPKLDGDDRLLPVLQNMSTQYNVSEYQSTGVAGELTSSDIPKLAKYFPPCMQYLDMKLKENSHLRHGGRLQYGLFLKGIGLKLPEALQFWRQAFSKKYSEDKFNKDYAYNIRHSYGLEGKRQNYSPFSCTKIITQNQPGTGDFHGCPFKTFNPSRLKQYLSGISESGSNPSTEAQINEIVGLAKDRHYQVACTRFLELEISNRKNIPNGGNYATKSQKQNTQYPSQSDSANFFDTKGADGNQSAVALEGISHPNAYFDTNVANSAISNLFK</sequence>
<evidence type="ECO:0000256" key="5">
    <source>
        <dbReference type="ARBA" id="ARBA00022723"/>
    </source>
</evidence>
<comment type="cofactor">
    <cofactor evidence="9">
        <name>[4Fe-4S] cluster</name>
        <dbReference type="ChEBI" id="CHEBI:49883"/>
    </cofactor>
    <text evidence="9">Binds 1 [4Fe-4S] cluster.</text>
</comment>
<gene>
    <name evidence="13" type="ORF">BB560_003008</name>
</gene>
<evidence type="ECO:0000256" key="9">
    <source>
        <dbReference type="PIRNR" id="PIRNR009449"/>
    </source>
</evidence>
<feature type="binding site" evidence="10">
    <location>
        <position position="287"/>
    </location>
    <ligand>
        <name>[4Fe-4S] cluster</name>
        <dbReference type="ChEBI" id="CHEBI:49883"/>
    </ligand>
</feature>
<evidence type="ECO:0000259" key="12">
    <source>
        <dbReference type="Pfam" id="PF04104"/>
    </source>
</evidence>
<dbReference type="Pfam" id="PF04104">
    <property type="entry name" value="DNA_primase_lrg"/>
    <property type="match status" value="1"/>
</dbReference>
<feature type="binding site" evidence="10">
    <location>
        <position position="366"/>
    </location>
    <ligand>
        <name>[4Fe-4S] cluster</name>
        <dbReference type="ChEBI" id="CHEBI:49883"/>
    </ligand>
</feature>
<dbReference type="OrthoDB" id="421393at2759"/>
<name>A0A2T9ZD70_9FUNG</name>
<comment type="caution">
    <text evidence="13">The sequence shown here is derived from an EMBL/GenBank/DDBJ whole genome shotgun (WGS) entry which is preliminary data.</text>
</comment>
<dbReference type="GO" id="GO:0046872">
    <property type="term" value="F:metal ion binding"/>
    <property type="evidence" value="ECO:0007669"/>
    <property type="project" value="UniProtKB-UniRule"/>
</dbReference>
<keyword evidence="2 9" id="KW-0004">4Fe-4S</keyword>
<comment type="similarity">
    <text evidence="1 9">Belongs to the eukaryotic-type primase large subunit family.</text>
</comment>
<dbReference type="PANTHER" id="PTHR10537">
    <property type="entry name" value="DNA PRIMASE LARGE SUBUNIT"/>
    <property type="match status" value="1"/>
</dbReference>
<accession>A0A2T9ZD70</accession>
<dbReference type="STRING" id="133381.A0A2T9ZD70"/>
<keyword evidence="14" id="KW-1185">Reference proteome</keyword>
<evidence type="ECO:0000256" key="8">
    <source>
        <dbReference type="ARBA" id="ARBA00023125"/>
    </source>
</evidence>
<dbReference type="Proteomes" id="UP000245609">
    <property type="component" value="Unassembled WGS sequence"/>
</dbReference>
<comment type="function">
    <text evidence="9">DNA primase is the polymerase that synthesizes small RNA primers for the Okazaki fragments made during discontinuous DNA replication.</text>
</comment>
<feature type="binding site" evidence="10">
    <location>
        <position position="429"/>
    </location>
    <ligand>
        <name>[4Fe-4S] cluster</name>
        <dbReference type="ChEBI" id="CHEBI:49883"/>
    </ligand>
</feature>
<dbReference type="CDD" id="cd07322">
    <property type="entry name" value="PriL_PriS_Eukaryotic"/>
    <property type="match status" value="1"/>
</dbReference>
<protein>
    <recommendedName>
        <fullName evidence="9">DNA primase large subunit</fullName>
    </recommendedName>
</protein>
<dbReference type="Pfam" id="PF26466">
    <property type="entry name" value="DNA_primase_lrg_N"/>
    <property type="match status" value="1"/>
</dbReference>
<feature type="compositionally biased region" description="Polar residues" evidence="11">
    <location>
        <begin position="448"/>
        <end position="469"/>
    </location>
</feature>
<dbReference type="InterPro" id="IPR007238">
    <property type="entry name" value="DNA_primase_lsu_euk/arc"/>
</dbReference>
<dbReference type="InterPro" id="IPR016558">
    <property type="entry name" value="DNA_primase_lsu_euk"/>
</dbReference>
<reference evidence="13 14" key="1">
    <citation type="journal article" date="2018" name="MBio">
        <title>Comparative Genomics Reveals the Core Gene Toolbox for the Fungus-Insect Symbiosis.</title>
        <authorList>
            <person name="Wang Y."/>
            <person name="Stata M."/>
            <person name="Wang W."/>
            <person name="Stajich J.E."/>
            <person name="White M.M."/>
            <person name="Moncalvo J.M."/>
        </authorList>
    </citation>
    <scope>NUCLEOTIDE SEQUENCE [LARGE SCALE GENOMIC DNA]</scope>
    <source>
        <strain evidence="13 14">SC-DP-2</strain>
    </source>
</reference>
<evidence type="ECO:0000256" key="3">
    <source>
        <dbReference type="ARBA" id="ARBA00022515"/>
    </source>
</evidence>
<keyword evidence="5 9" id="KW-0479">Metal-binding</keyword>
<dbReference type="GO" id="GO:0005658">
    <property type="term" value="C:alpha DNA polymerase:primase complex"/>
    <property type="evidence" value="ECO:0007669"/>
    <property type="project" value="UniProtKB-ARBA"/>
</dbReference>